<dbReference type="SUPFAM" id="SSF50630">
    <property type="entry name" value="Acid proteases"/>
    <property type="match status" value="1"/>
</dbReference>
<sequence length="642" mass="69702">MKVKDILMCISMIPLVLATNNSPLEPIVEDDNTNAGYVHMTFDKTYGDSYESSSKHRTNIHRLYRRDGSNDYENLTLVNQYSFYSLTLGIGSNSQNVTVLVDTGSSDLWIMGNNNPYCINTTDSSNQNSKWYKSHNIDDSDKINCTQYGTFDSSSSKSFKSNSTSFSILYGDTTRSSGIWGHDDVTLEGTNVTIPNLSFGVSNLSNSSVGVLGIGYPQLEVTYSGGKGNSQKSSYMYNNFPMQLKEQGNISSNVYSLYLGDSSSHSSMGNILFGAVDHSRYDGQLFTVPIINTMEQYGYNTPIQFDITMNGVGLTIGQNETTMTETKIPALLDSGTSLIYLPRPLVEGIANSINATYQEKYGYTVPCSISNPTPFNDTELVFNFNGVLFHTDINNFLLQISSDTCLLGINPTPDNSTLSAVLGDLFLSNAYIVYDLDNYEISLAPAKFNITKEESKIEVIKNNGSIPSATKAPGYDNTWSISETYSTGGNIFTLTIDTTTKHNNDTSKTSSISTKSTTSAKSTVTVVASRTVTITPTVTTTSSSQSTDSSSSSSSSSSSKTSKTSKKKKGKNQKKTSSSSSSSSVASNQDRVIATTQSAIAKRQLQSKIDTTIINHNDAMTTLHQLSSTTLAISALLFTLLL</sequence>
<dbReference type="OrthoDB" id="771136at2759"/>
<dbReference type="InterPro" id="IPR033121">
    <property type="entry name" value="PEPTIDASE_A1"/>
</dbReference>
<proteinExistence type="inferred from homology"/>
<gene>
    <name evidence="12" type="ORF">KABA2_02S08096</name>
</gene>
<evidence type="ECO:0000256" key="4">
    <source>
        <dbReference type="ARBA" id="ARBA00022750"/>
    </source>
</evidence>
<feature type="active site" evidence="6">
    <location>
        <position position="102"/>
    </location>
</feature>
<feature type="active site" evidence="6">
    <location>
        <position position="333"/>
    </location>
</feature>
<dbReference type="Proteomes" id="UP000644660">
    <property type="component" value="Unassembled WGS sequence"/>
</dbReference>
<evidence type="ECO:0000256" key="9">
    <source>
        <dbReference type="SAM" id="MobiDB-lite"/>
    </source>
</evidence>
<evidence type="ECO:0000256" key="7">
    <source>
        <dbReference type="PIRSR" id="PIRSR601461-2"/>
    </source>
</evidence>
<dbReference type="Pfam" id="PF00026">
    <property type="entry name" value="Asp"/>
    <property type="match status" value="1"/>
</dbReference>
<feature type="signal peptide" evidence="10">
    <location>
        <begin position="1"/>
        <end position="18"/>
    </location>
</feature>
<feature type="domain" description="Peptidase A1" evidence="11">
    <location>
        <begin position="84"/>
        <end position="444"/>
    </location>
</feature>
<feature type="compositionally biased region" description="Low complexity" evidence="9">
    <location>
        <begin position="575"/>
        <end position="584"/>
    </location>
</feature>
<evidence type="ECO:0000259" key="11">
    <source>
        <dbReference type="PROSITE" id="PS51767"/>
    </source>
</evidence>
<dbReference type="PANTHER" id="PTHR47966:SF65">
    <property type="entry name" value="ASPARTIC-TYPE ENDOPEPTIDASE"/>
    <property type="match status" value="1"/>
</dbReference>
<dbReference type="CDD" id="cd05474">
    <property type="entry name" value="SAP_like"/>
    <property type="match status" value="1"/>
</dbReference>
<dbReference type="PROSITE" id="PS51767">
    <property type="entry name" value="PEPTIDASE_A1"/>
    <property type="match status" value="1"/>
</dbReference>
<dbReference type="InterPro" id="IPR033876">
    <property type="entry name" value="SAP-like"/>
</dbReference>
<dbReference type="GO" id="GO:0071944">
    <property type="term" value="C:cell periphery"/>
    <property type="evidence" value="ECO:0007669"/>
    <property type="project" value="UniProtKB-ARBA"/>
</dbReference>
<dbReference type="AlphaFoldDB" id="A0A8H2VCU2"/>
<evidence type="ECO:0000256" key="5">
    <source>
        <dbReference type="ARBA" id="ARBA00022801"/>
    </source>
</evidence>
<dbReference type="InterPro" id="IPR001461">
    <property type="entry name" value="Aspartic_peptidase_A1"/>
</dbReference>
<keyword evidence="5 8" id="KW-0378">Hydrolase</keyword>
<organism evidence="12 13">
    <name type="scientific">Maudiozyma barnettii</name>
    <dbReference type="NCBI Taxonomy" id="61262"/>
    <lineage>
        <taxon>Eukaryota</taxon>
        <taxon>Fungi</taxon>
        <taxon>Dikarya</taxon>
        <taxon>Ascomycota</taxon>
        <taxon>Saccharomycotina</taxon>
        <taxon>Saccharomycetes</taxon>
        <taxon>Saccharomycetales</taxon>
        <taxon>Saccharomycetaceae</taxon>
        <taxon>Maudiozyma</taxon>
    </lineage>
</organism>
<dbReference type="InterPro" id="IPR001969">
    <property type="entry name" value="Aspartic_peptidase_AS"/>
</dbReference>
<evidence type="ECO:0000256" key="10">
    <source>
        <dbReference type="SAM" id="SignalP"/>
    </source>
</evidence>
<dbReference type="GeneID" id="64856089"/>
<dbReference type="PANTHER" id="PTHR47966">
    <property type="entry name" value="BETA-SITE APP-CLEAVING ENZYME, ISOFORM A-RELATED"/>
    <property type="match status" value="1"/>
</dbReference>
<dbReference type="GO" id="GO:0006508">
    <property type="term" value="P:proteolysis"/>
    <property type="evidence" value="ECO:0007669"/>
    <property type="project" value="UniProtKB-KW"/>
</dbReference>
<feature type="region of interest" description="Disordered" evidence="9">
    <location>
        <begin position="538"/>
        <end position="590"/>
    </location>
</feature>
<dbReference type="PROSITE" id="PS00141">
    <property type="entry name" value="ASP_PROTEASE"/>
    <property type="match status" value="2"/>
</dbReference>
<keyword evidence="7" id="KW-1015">Disulfide bond</keyword>
<keyword evidence="3 10" id="KW-0732">Signal</keyword>
<evidence type="ECO:0000256" key="3">
    <source>
        <dbReference type="ARBA" id="ARBA00022729"/>
    </source>
</evidence>
<feature type="compositionally biased region" description="Low complexity" evidence="9">
    <location>
        <begin position="538"/>
        <end position="562"/>
    </location>
</feature>
<evidence type="ECO:0000256" key="1">
    <source>
        <dbReference type="ARBA" id="ARBA00007447"/>
    </source>
</evidence>
<feature type="compositionally biased region" description="Basic residues" evidence="9">
    <location>
        <begin position="563"/>
        <end position="574"/>
    </location>
</feature>
<dbReference type="RefSeq" id="XP_041404984.1">
    <property type="nucleotide sequence ID" value="XM_041549050.1"/>
</dbReference>
<reference evidence="12 13" key="1">
    <citation type="submission" date="2020-05" db="EMBL/GenBank/DDBJ databases">
        <authorList>
            <person name="Casaregola S."/>
            <person name="Devillers H."/>
            <person name="Grondin C."/>
        </authorList>
    </citation>
    <scope>NUCLEOTIDE SEQUENCE [LARGE SCALE GENOMIC DNA]</scope>
    <source>
        <strain evidence="12 13">CLIB 1767</strain>
    </source>
</reference>
<dbReference type="GO" id="GO:0004190">
    <property type="term" value="F:aspartic-type endopeptidase activity"/>
    <property type="evidence" value="ECO:0007669"/>
    <property type="project" value="UniProtKB-KW"/>
</dbReference>
<evidence type="ECO:0000256" key="2">
    <source>
        <dbReference type="ARBA" id="ARBA00022670"/>
    </source>
</evidence>
<evidence type="ECO:0000256" key="8">
    <source>
        <dbReference type="RuleBase" id="RU000454"/>
    </source>
</evidence>
<keyword evidence="2 8" id="KW-0645">Protease</keyword>
<dbReference type="Gene3D" id="2.40.70.10">
    <property type="entry name" value="Acid Proteases"/>
    <property type="match status" value="2"/>
</dbReference>
<accession>A0A8H2VCU2</accession>
<dbReference type="InterPro" id="IPR021109">
    <property type="entry name" value="Peptidase_aspartic_dom_sf"/>
</dbReference>
<dbReference type="PRINTS" id="PR00792">
    <property type="entry name" value="PEPSIN"/>
</dbReference>
<evidence type="ECO:0000313" key="13">
    <source>
        <dbReference type="Proteomes" id="UP000644660"/>
    </source>
</evidence>
<comment type="similarity">
    <text evidence="1 8">Belongs to the peptidase A1 family.</text>
</comment>
<evidence type="ECO:0000313" key="12">
    <source>
        <dbReference type="EMBL" id="CAB4252946.1"/>
    </source>
</evidence>
<dbReference type="EMBL" id="CAEFZW010000002">
    <property type="protein sequence ID" value="CAB4252946.1"/>
    <property type="molecule type" value="Genomic_DNA"/>
</dbReference>
<dbReference type="FunFam" id="2.40.70.10:FF:000011">
    <property type="entry name" value="Aspartic protease"/>
    <property type="match status" value="1"/>
</dbReference>
<keyword evidence="4 8" id="KW-0064">Aspartyl protease</keyword>
<protein>
    <submittedName>
        <fullName evidence="12">Similar to Saccharomyces cerevisiae YDR144C MKC7 GPI-anchored aspartyl protease, member of the yapsin family of proteases involved in cell wall growth and maintenance</fullName>
    </submittedName>
</protein>
<evidence type="ECO:0000256" key="6">
    <source>
        <dbReference type="PIRSR" id="PIRSR601461-1"/>
    </source>
</evidence>
<feature type="disulfide bond" evidence="7">
    <location>
        <begin position="367"/>
        <end position="405"/>
    </location>
</feature>
<feature type="chain" id="PRO_5034962544" evidence="10">
    <location>
        <begin position="19"/>
        <end position="642"/>
    </location>
</feature>
<name>A0A8H2VCU2_9SACH</name>
<comment type="caution">
    <text evidence="12">The sequence shown here is derived from an EMBL/GenBank/DDBJ whole genome shotgun (WGS) entry which is preliminary data.</text>
</comment>
<keyword evidence="13" id="KW-1185">Reference proteome</keyword>